<dbReference type="PANTHER" id="PTHR10424">
    <property type="entry name" value="VIRAL ENVELOPE PROTEIN"/>
    <property type="match status" value="1"/>
</dbReference>
<evidence type="ECO:0008006" key="5">
    <source>
        <dbReference type="Google" id="ProtNLM"/>
    </source>
</evidence>
<feature type="transmembrane region" description="Helical" evidence="1">
    <location>
        <begin position="608"/>
        <end position="641"/>
    </location>
</feature>
<keyword evidence="2" id="KW-0732">Signal</keyword>
<evidence type="ECO:0000256" key="2">
    <source>
        <dbReference type="SAM" id="SignalP"/>
    </source>
</evidence>
<evidence type="ECO:0000313" key="3">
    <source>
        <dbReference type="Ensembl" id="ENSPTXP00000022791.1"/>
    </source>
</evidence>
<dbReference type="PANTHER" id="PTHR10424:SF68">
    <property type="entry name" value="ENDOGENOUS RETROVIRUS GROUP 3 MEMBER 1 ENV POLYPROTEIN"/>
    <property type="match status" value="1"/>
</dbReference>
<sequence length="692" mass="78398">MLGLICLVTIYLLMSRIGGETEIKTKAKTEGQCDQCIKTTKTGTQVTKTLIFHTQLSCRKRDSGTCIYNGTSYSICKDGGNVKCYDPKGPTHRYTIKIQARNKVMVNHDFYNPKVSQSVTFDACEAMDEGDNGCGSLSWRRAYARNEKYMCARRRASWDDCGYGTFCTGLLWEKCITFQTMGLTVRPDTIPRLDSCNPINLTFPIPENWLKPQSWKGYQDEYGLGIDGTEANPSVKLKIQVIKHSLNPIENSLFYSYYQEFQKLQDVVLPPKAQNMFLALAETIAKELTVKNCFWPWEAQEVNYTYVAESQANYTFKQKGEEIWAITTNLVGNVCYQRNQTTDRTINVGSLWCLGVWENQTWWSGGNISEPARSLESVSKMDFLKTPEEQKPWTTPDGLYWICGRYAYNILPAKWFGSCVLGAIRLSFFLLPLKQRQVLGVPVYEEIGNIRVKRGTKDIHKGVWKDAEWPPERIIYYGPAMWAEDGTYGHRTPIYLLNRLICLQAVVEIITNETILAMTHLAKESACSRTYIMENRLALDYLLAKEGGVCGKFNLTNCCIKIDESGKVIQEIADRMVKVALVPVQTWEGFNMGNLFGSWFPKLPGLQAIVALIGIIAAGCVILPCVLPIFICTITSTLSLIAKRQVAEQMMVLRQQYDPLGHLEESPEEGWKTADLLLTEFESRMEQEKGGL</sequence>
<dbReference type="AlphaFoldDB" id="A0A670ZIX0"/>
<dbReference type="Ensembl" id="ENSPTXT00000023492.1">
    <property type="protein sequence ID" value="ENSPTXP00000022791.1"/>
    <property type="gene ID" value="ENSPTXG00000015770.1"/>
</dbReference>
<reference evidence="3" key="1">
    <citation type="submission" date="2025-08" db="UniProtKB">
        <authorList>
            <consortium name="Ensembl"/>
        </authorList>
    </citation>
    <scope>IDENTIFICATION</scope>
</reference>
<protein>
    <recommendedName>
        <fullName evidence="5">Envelope glycoprotein</fullName>
    </recommendedName>
</protein>
<feature type="signal peptide" evidence="2">
    <location>
        <begin position="1"/>
        <end position="19"/>
    </location>
</feature>
<dbReference type="Proteomes" id="UP000472273">
    <property type="component" value="Unplaced"/>
</dbReference>
<keyword evidence="1" id="KW-0812">Transmembrane</keyword>
<name>A0A670ZIX0_PSETE</name>
<proteinExistence type="predicted"/>
<dbReference type="Gene3D" id="1.10.287.210">
    <property type="match status" value="1"/>
</dbReference>
<keyword evidence="1" id="KW-1133">Transmembrane helix</keyword>
<dbReference type="GeneTree" id="ENSGT00940000165291"/>
<evidence type="ECO:0000313" key="4">
    <source>
        <dbReference type="Proteomes" id="UP000472273"/>
    </source>
</evidence>
<reference evidence="3" key="2">
    <citation type="submission" date="2025-09" db="UniProtKB">
        <authorList>
            <consortium name="Ensembl"/>
        </authorList>
    </citation>
    <scope>IDENTIFICATION</scope>
</reference>
<accession>A0A670ZIX0</accession>
<keyword evidence="1" id="KW-0472">Membrane</keyword>
<dbReference type="SUPFAM" id="SSF58069">
    <property type="entry name" value="Virus ectodomain"/>
    <property type="match status" value="1"/>
</dbReference>
<organism evidence="3 4">
    <name type="scientific">Pseudonaja textilis</name>
    <name type="common">Eastern brown snake</name>
    <dbReference type="NCBI Taxonomy" id="8673"/>
    <lineage>
        <taxon>Eukaryota</taxon>
        <taxon>Metazoa</taxon>
        <taxon>Chordata</taxon>
        <taxon>Craniata</taxon>
        <taxon>Vertebrata</taxon>
        <taxon>Euteleostomi</taxon>
        <taxon>Lepidosauria</taxon>
        <taxon>Squamata</taxon>
        <taxon>Bifurcata</taxon>
        <taxon>Unidentata</taxon>
        <taxon>Episquamata</taxon>
        <taxon>Toxicofera</taxon>
        <taxon>Serpentes</taxon>
        <taxon>Colubroidea</taxon>
        <taxon>Elapidae</taxon>
        <taxon>Hydrophiinae</taxon>
        <taxon>Pseudonaja</taxon>
    </lineage>
</organism>
<dbReference type="OMA" id="AMWAEDG"/>
<keyword evidence="4" id="KW-1185">Reference proteome</keyword>
<feature type="chain" id="PRO_5046255147" description="Envelope glycoprotein" evidence="2">
    <location>
        <begin position="20"/>
        <end position="692"/>
    </location>
</feature>
<evidence type="ECO:0000256" key="1">
    <source>
        <dbReference type="SAM" id="Phobius"/>
    </source>
</evidence>
<dbReference type="InterPro" id="IPR018154">
    <property type="entry name" value="TLV/ENV_coat_polyprotein"/>
</dbReference>